<name>A0A4U7JK29_9FIRM</name>
<protein>
    <submittedName>
        <fullName evidence="3">DUF4340 domain-containing protein</fullName>
    </submittedName>
</protein>
<evidence type="ECO:0000313" key="4">
    <source>
        <dbReference type="Proteomes" id="UP000306409"/>
    </source>
</evidence>
<reference evidence="3 4" key="1">
    <citation type="submission" date="2020-09" db="EMBL/GenBank/DDBJ databases">
        <title>Characterization and genome sequencing of Ruminiclostridium sp. nov. MA18.</title>
        <authorList>
            <person name="Rettenmaier R."/>
            <person name="Kowollik M.-L."/>
            <person name="Liebl W."/>
            <person name="Zverlov V."/>
        </authorList>
    </citation>
    <scope>NUCLEOTIDE SEQUENCE [LARGE SCALE GENOMIC DNA]</scope>
    <source>
        <strain evidence="3 4">MA18</strain>
    </source>
</reference>
<feature type="transmembrane region" description="Helical" evidence="1">
    <location>
        <begin position="7"/>
        <end position="24"/>
    </location>
</feature>
<gene>
    <name evidence="3" type="ORF">EHE19_017360</name>
</gene>
<dbReference type="RefSeq" id="WP_137697362.1">
    <property type="nucleotide sequence ID" value="NZ_CP061336.1"/>
</dbReference>
<evidence type="ECO:0000259" key="2">
    <source>
        <dbReference type="Pfam" id="PF14238"/>
    </source>
</evidence>
<sequence>MKLYRNAVILIVILGLLIGAYFYISSRQTANSDPLDESIIDDTIYVMKSEREQITSITFNNDNGTFTITKKDDKWSIDPSYDFEVDNLNADGAVTDMSSIVANKVIEENVTDLSKYGLDKPITVKVGLSDGSSKELLVGSYTLTEDGRYCKMSGESKVYLVGTYYTSKFEPTYGYFVKKDILPVDATTLKTFSYEKNGQVQYAVDIVSETEMNIVEPIKEVADTSDVSKMLQAVTQLTINDVVDNNPTDLNKYGLDKPAYVLKFGDATTTKNILFGNYVEKGTIRYAKYAEKNSIFTIDTSPLTFLDTKLEDIIYSFIYLPNIKDVNKVELLIDGKKLVCDITTGEDSSDDKFKVNGTDANMKNEKGDSLFRNMYQGMIGITMQKYEVDAKPSGTPEISIKYHMKDSKIVTVDLISKDSNYYYAVKDGVYTNKVVQKSRLNEKDGLRTTYNELMEALKESEKQ</sequence>
<organism evidence="3 4">
    <name type="scientific">Ruminiclostridium herbifermentans</name>
    <dbReference type="NCBI Taxonomy" id="2488810"/>
    <lineage>
        <taxon>Bacteria</taxon>
        <taxon>Bacillati</taxon>
        <taxon>Bacillota</taxon>
        <taxon>Clostridia</taxon>
        <taxon>Eubacteriales</taxon>
        <taxon>Oscillospiraceae</taxon>
        <taxon>Ruminiclostridium</taxon>
    </lineage>
</organism>
<keyword evidence="1" id="KW-1133">Transmembrane helix</keyword>
<keyword evidence="1" id="KW-0812">Transmembrane</keyword>
<evidence type="ECO:0000313" key="3">
    <source>
        <dbReference type="EMBL" id="QNU66595.1"/>
    </source>
</evidence>
<keyword evidence="4" id="KW-1185">Reference proteome</keyword>
<dbReference type="KEGG" id="rher:EHE19_017360"/>
<keyword evidence="1" id="KW-0472">Membrane</keyword>
<evidence type="ECO:0000256" key="1">
    <source>
        <dbReference type="SAM" id="Phobius"/>
    </source>
</evidence>
<dbReference type="EMBL" id="CP061336">
    <property type="protein sequence ID" value="QNU66595.1"/>
    <property type="molecule type" value="Genomic_DNA"/>
</dbReference>
<dbReference type="Proteomes" id="UP000306409">
    <property type="component" value="Chromosome"/>
</dbReference>
<feature type="domain" description="DUF4340" evidence="2">
    <location>
        <begin position="75"/>
        <end position="224"/>
    </location>
</feature>
<proteinExistence type="predicted"/>
<dbReference type="OrthoDB" id="9768524at2"/>
<dbReference type="Pfam" id="PF14238">
    <property type="entry name" value="DUF4340"/>
    <property type="match status" value="1"/>
</dbReference>
<accession>A0A4U7JK29</accession>
<dbReference type="AlphaFoldDB" id="A0A4U7JK29"/>
<dbReference type="InterPro" id="IPR025641">
    <property type="entry name" value="DUF4340"/>
</dbReference>